<evidence type="ECO:0000313" key="1">
    <source>
        <dbReference type="EMBL" id="KAK4022526.1"/>
    </source>
</evidence>
<dbReference type="Proteomes" id="UP001234178">
    <property type="component" value="Unassembled WGS sequence"/>
</dbReference>
<reference evidence="1 2" key="1">
    <citation type="journal article" date="2023" name="Nucleic Acids Res.">
        <title>The hologenome of Daphnia magna reveals possible DNA methylation and microbiome-mediated evolution of the host genome.</title>
        <authorList>
            <person name="Chaturvedi A."/>
            <person name="Li X."/>
            <person name="Dhandapani V."/>
            <person name="Marshall H."/>
            <person name="Kissane S."/>
            <person name="Cuenca-Cambronero M."/>
            <person name="Asole G."/>
            <person name="Calvet F."/>
            <person name="Ruiz-Romero M."/>
            <person name="Marangio P."/>
            <person name="Guigo R."/>
            <person name="Rago D."/>
            <person name="Mirbahai L."/>
            <person name="Eastwood N."/>
            <person name="Colbourne J.K."/>
            <person name="Zhou J."/>
            <person name="Mallon E."/>
            <person name="Orsini L."/>
        </authorList>
    </citation>
    <scope>NUCLEOTIDE SEQUENCE [LARGE SCALE GENOMIC DNA]</scope>
    <source>
        <strain evidence="1">LRV0_1</strain>
    </source>
</reference>
<comment type="caution">
    <text evidence="1">The sequence shown here is derived from an EMBL/GenBank/DDBJ whole genome shotgun (WGS) entry which is preliminary data.</text>
</comment>
<keyword evidence="2" id="KW-1185">Reference proteome</keyword>
<organism evidence="1 2">
    <name type="scientific">Daphnia magna</name>
    <dbReference type="NCBI Taxonomy" id="35525"/>
    <lineage>
        <taxon>Eukaryota</taxon>
        <taxon>Metazoa</taxon>
        <taxon>Ecdysozoa</taxon>
        <taxon>Arthropoda</taxon>
        <taxon>Crustacea</taxon>
        <taxon>Branchiopoda</taxon>
        <taxon>Diplostraca</taxon>
        <taxon>Cladocera</taxon>
        <taxon>Anomopoda</taxon>
        <taxon>Daphniidae</taxon>
        <taxon>Daphnia</taxon>
    </lineage>
</organism>
<name>A0ABR0ABL4_9CRUS</name>
<gene>
    <name evidence="1" type="ORF">OUZ56_007990</name>
</gene>
<protein>
    <submittedName>
        <fullName evidence="1">Uncharacterized protein</fullName>
    </submittedName>
</protein>
<sequence length="89" mass="9959">MEEVQMKKEKENQNKKTTHFSMKGCQFVSAPKKVGCYGFRGTGGNNGQMLYYPISQQVGMHPILVIGLGRKMNPPEVSLTNVHCITEQV</sequence>
<proteinExistence type="predicted"/>
<evidence type="ECO:0000313" key="2">
    <source>
        <dbReference type="Proteomes" id="UP001234178"/>
    </source>
</evidence>
<accession>A0ABR0ABL4</accession>
<dbReference type="EMBL" id="JAOYFB010000037">
    <property type="protein sequence ID" value="KAK4022526.1"/>
    <property type="molecule type" value="Genomic_DNA"/>
</dbReference>